<protein>
    <recommendedName>
        <fullName evidence="4">CCHC-type domain-containing protein</fullName>
    </recommendedName>
</protein>
<accession>A0A9P0DBE2</accession>
<feature type="compositionally biased region" description="Low complexity" evidence="1">
    <location>
        <begin position="394"/>
        <end position="416"/>
    </location>
</feature>
<feature type="compositionally biased region" description="Polar residues" evidence="1">
    <location>
        <begin position="239"/>
        <end position="253"/>
    </location>
</feature>
<reference evidence="2" key="1">
    <citation type="submission" date="2022-01" db="EMBL/GenBank/DDBJ databases">
        <authorList>
            <person name="King R."/>
        </authorList>
    </citation>
    <scope>NUCLEOTIDE SEQUENCE</scope>
</reference>
<evidence type="ECO:0000256" key="1">
    <source>
        <dbReference type="SAM" id="MobiDB-lite"/>
    </source>
</evidence>
<dbReference type="EMBL" id="CAKMHV010000001">
    <property type="protein sequence ID" value="CAH1115861.1"/>
    <property type="molecule type" value="Genomic_DNA"/>
</dbReference>
<gene>
    <name evidence="2" type="ORF">PSYICH_LOCUS15734</name>
</gene>
<feature type="region of interest" description="Disordered" evidence="1">
    <location>
        <begin position="343"/>
        <end position="426"/>
    </location>
</feature>
<feature type="region of interest" description="Disordered" evidence="1">
    <location>
        <begin position="212"/>
        <end position="253"/>
    </location>
</feature>
<feature type="compositionally biased region" description="Polar residues" evidence="1">
    <location>
        <begin position="383"/>
        <end position="393"/>
    </location>
</feature>
<feature type="region of interest" description="Disordered" evidence="1">
    <location>
        <begin position="1"/>
        <end position="30"/>
    </location>
</feature>
<dbReference type="AlphaFoldDB" id="A0A9P0DBE2"/>
<feature type="compositionally biased region" description="Low complexity" evidence="1">
    <location>
        <begin position="212"/>
        <end position="226"/>
    </location>
</feature>
<evidence type="ECO:0000313" key="2">
    <source>
        <dbReference type="EMBL" id="CAH1115861.1"/>
    </source>
</evidence>
<evidence type="ECO:0008006" key="4">
    <source>
        <dbReference type="Google" id="ProtNLM"/>
    </source>
</evidence>
<keyword evidence="3" id="KW-1185">Reference proteome</keyword>
<dbReference type="OrthoDB" id="8123891at2759"/>
<dbReference type="Proteomes" id="UP001153636">
    <property type="component" value="Unassembled WGS sequence"/>
</dbReference>
<evidence type="ECO:0000313" key="3">
    <source>
        <dbReference type="Proteomes" id="UP001153636"/>
    </source>
</evidence>
<sequence>MGKNGNFQAKPTKKTMPPIVIDGKTKNQSSPIRDLKQQVKGEFSVKHTSATTIIFVDDREDHSRVINNIKSDNIPYHTYTANADKSHAFVLRGLADGTKIEDIENNLEEEHEIKARSIFQMKTKDRPLFLVVTDPAITLEYLNKNARRVLYTRVTWELRKSMKQIIQCHNCQQWGHATSNCEHIKAKTRRQINLTVSKATLVGLTSINSELSSPELGESSSQSSNNAAKIDTNAPDIGTRTSTDCNPTSITNTDIPATVQHKINNFHTDYTTSEDERGARGHLPVGDWYLPTSPNSSWNLRENSKQTQNMEIDKPQEQNKQHDLPFQTPRKFSSNFQRLIREKTKQTMTSTSNKYLPLSDESDSDLDDEIGKIVKRKRKNTPKDGNTASKNSENQPTQTTAPATTKKAPQNKTTPANNPKKPTMPRIVESNIKEYNTVETLINVLEKSASSSSEDDVEMNTTVVPKTIKESGELDQSTSNFYSEYQREQMPKRPVSKQKSTMPPIVIDGKTANPNQLIADLKAIVQGEFSVKHTNRTTILFVEGKDDYEKVLSNVKNEKMAYHTYTASSDKSHAFVLRGLADNTKIQDIKEDLEEDHEIIAREIYAMKTKERPLFLVVTDPVITLEYLNKNIRRILHTRVTWEIRKSVKQIIQCHTCQEWGHATAN</sequence>
<organism evidence="2 3">
    <name type="scientific">Psylliodes chrysocephalus</name>
    <dbReference type="NCBI Taxonomy" id="3402493"/>
    <lineage>
        <taxon>Eukaryota</taxon>
        <taxon>Metazoa</taxon>
        <taxon>Ecdysozoa</taxon>
        <taxon>Arthropoda</taxon>
        <taxon>Hexapoda</taxon>
        <taxon>Insecta</taxon>
        <taxon>Pterygota</taxon>
        <taxon>Neoptera</taxon>
        <taxon>Endopterygota</taxon>
        <taxon>Coleoptera</taxon>
        <taxon>Polyphaga</taxon>
        <taxon>Cucujiformia</taxon>
        <taxon>Chrysomeloidea</taxon>
        <taxon>Chrysomelidae</taxon>
        <taxon>Galerucinae</taxon>
        <taxon>Alticini</taxon>
        <taxon>Psylliodes</taxon>
    </lineage>
</organism>
<comment type="caution">
    <text evidence="2">The sequence shown here is derived from an EMBL/GenBank/DDBJ whole genome shotgun (WGS) entry which is preliminary data.</text>
</comment>
<proteinExistence type="predicted"/>
<name>A0A9P0DBE2_9CUCU</name>